<keyword evidence="11" id="KW-1185">Reference proteome</keyword>
<dbReference type="GeneID" id="111594001"/>
<dbReference type="PANTHER" id="PTHR42643:SF37">
    <property type="entry name" value="IONOTROPIC RECEPTOR 11A-RELATED"/>
    <property type="match status" value="1"/>
</dbReference>
<reference evidence="12" key="1">
    <citation type="submission" date="2025-08" db="UniProtKB">
        <authorList>
            <consortium name="RefSeq"/>
        </authorList>
    </citation>
    <scope>IDENTIFICATION</scope>
    <source>
        <strain evidence="12">15085-1641.00</strain>
        <tissue evidence="12">Whole body</tissue>
    </source>
</reference>
<dbReference type="GO" id="GO:0005886">
    <property type="term" value="C:plasma membrane"/>
    <property type="evidence" value="ECO:0007669"/>
    <property type="project" value="UniProtKB-SubCell"/>
</dbReference>
<organism evidence="11 12">
    <name type="scientific">Drosophila hydei</name>
    <name type="common">Fruit fly</name>
    <dbReference type="NCBI Taxonomy" id="7224"/>
    <lineage>
        <taxon>Eukaryota</taxon>
        <taxon>Metazoa</taxon>
        <taxon>Ecdysozoa</taxon>
        <taxon>Arthropoda</taxon>
        <taxon>Hexapoda</taxon>
        <taxon>Insecta</taxon>
        <taxon>Pterygota</taxon>
        <taxon>Neoptera</taxon>
        <taxon>Endopterygota</taxon>
        <taxon>Diptera</taxon>
        <taxon>Brachycera</taxon>
        <taxon>Muscomorpha</taxon>
        <taxon>Ephydroidea</taxon>
        <taxon>Drosophilidae</taxon>
        <taxon>Drosophila</taxon>
    </lineage>
</organism>
<dbReference type="InterPro" id="IPR056198">
    <property type="entry name" value="LBD_receptor"/>
</dbReference>
<keyword evidence="6" id="KW-0675">Receptor</keyword>
<dbReference type="SUPFAM" id="SSF53850">
    <property type="entry name" value="Periplasmic binding protein-like II"/>
    <property type="match status" value="1"/>
</dbReference>
<dbReference type="Pfam" id="PF24061">
    <property type="entry name" value="LBD_receptor"/>
    <property type="match status" value="1"/>
</dbReference>
<keyword evidence="2" id="KW-1003">Cell membrane</keyword>
<evidence type="ECO:0000313" key="12">
    <source>
        <dbReference type="RefSeq" id="XP_023162864.2"/>
    </source>
</evidence>
<keyword evidence="3 8" id="KW-0812">Transmembrane</keyword>
<dbReference type="CTD" id="31686"/>
<dbReference type="OMA" id="STREYNF"/>
<dbReference type="InterPro" id="IPR052192">
    <property type="entry name" value="Insect_Ionotropic_Sensory_Rcpt"/>
</dbReference>
<evidence type="ECO:0000313" key="11">
    <source>
        <dbReference type="Proteomes" id="UP000504633"/>
    </source>
</evidence>
<evidence type="ECO:0000256" key="7">
    <source>
        <dbReference type="ARBA" id="ARBA00023180"/>
    </source>
</evidence>
<evidence type="ECO:0000256" key="2">
    <source>
        <dbReference type="ARBA" id="ARBA00022475"/>
    </source>
</evidence>
<evidence type="ECO:0000256" key="4">
    <source>
        <dbReference type="ARBA" id="ARBA00022989"/>
    </source>
</evidence>
<protein>
    <submittedName>
        <fullName evidence="12">Uncharacterized protein LOC111594001</fullName>
    </submittedName>
</protein>
<evidence type="ECO:0000259" key="10">
    <source>
        <dbReference type="Pfam" id="PF24061"/>
    </source>
</evidence>
<dbReference type="RefSeq" id="XP_023162864.2">
    <property type="nucleotide sequence ID" value="XM_023307096.2"/>
</dbReference>
<dbReference type="Gene3D" id="3.40.190.10">
    <property type="entry name" value="Periplasmic binding protein-like II"/>
    <property type="match status" value="1"/>
</dbReference>
<comment type="subcellular location">
    <subcellularLocation>
        <location evidence="1">Cell membrane</location>
        <topology evidence="1">Multi-pass membrane protein</topology>
    </subcellularLocation>
</comment>
<proteinExistence type="predicted"/>
<evidence type="ECO:0000256" key="6">
    <source>
        <dbReference type="ARBA" id="ARBA00023170"/>
    </source>
</evidence>
<evidence type="ECO:0000256" key="5">
    <source>
        <dbReference type="ARBA" id="ARBA00023136"/>
    </source>
</evidence>
<keyword evidence="4 8" id="KW-1133">Transmembrane helix</keyword>
<keyword evidence="5 8" id="KW-0472">Membrane</keyword>
<feature type="transmembrane region" description="Helical" evidence="8">
    <location>
        <begin position="588"/>
        <end position="612"/>
    </location>
</feature>
<keyword evidence="9" id="KW-0732">Signal</keyword>
<dbReference type="PANTHER" id="PTHR42643">
    <property type="entry name" value="IONOTROPIC RECEPTOR 20A-RELATED"/>
    <property type="match status" value="1"/>
</dbReference>
<accession>A0A6J1LEK0</accession>
<evidence type="ECO:0000256" key="9">
    <source>
        <dbReference type="SAM" id="SignalP"/>
    </source>
</evidence>
<dbReference type="KEGG" id="dhe:111594001"/>
<sequence length="618" mass="71323">MLHSLRLWLWLCLPLVPCCLAALQPAESYQPREVDRAAVHVLRHYVNPSYNSMGIMKMARLERPHLELNLALGYLLQQLGEQMAVQLLHAKPIEEPRDHILFLVDTPHSFRELRFSFAKSLFDREFNFLIVLSWRAETEKSLLSALYSIFKTCLSFHVLNAVVLVQPAWLAADVVHLYGFHLYAPGCNVSFTPMLLDRYERGKLLRQEPLFGRQLGTFFGCPLNISWYLLPPYVMFVGDQHDPKQRMETWRLTGVDGELIKMLAKIFHFRLHLLPPCEKKSVALPLNSSTEDCLHQLAAHNSSVIIGAMSGSHVLRENFSTTSAYHQSALVFVVRVDQHMGAVNQLVQPFCATVWLALSVSCLALLLLQWLWRRRSVRFDVVASGLRVHTTLLGNPLDAAALPRAGIVRCYLGAWLLLALVQRAAYQGKLYDAFRLPYYPPVPERIGELLEQRYQFLTHDYVDYFPTQRSLLRKTNLAQRFEELQAAEDGARLTTSALLGNLAHYNYENWQSSRLTHVKEHIYLYQLVMCLHRHSILKFAFDRKLKQLQSAGIVGHINRHFERRLFHAPYVSHEASALRLEMFCGLNFICYIMLLTALSVFLLELLSLRVVWLRRYFD</sequence>
<keyword evidence="7" id="KW-0325">Glycoprotein</keyword>
<dbReference type="OrthoDB" id="6506757at2759"/>
<feature type="signal peptide" evidence="9">
    <location>
        <begin position="1"/>
        <end position="21"/>
    </location>
</feature>
<feature type="transmembrane region" description="Helical" evidence="8">
    <location>
        <begin position="352"/>
        <end position="372"/>
    </location>
</feature>
<evidence type="ECO:0000256" key="8">
    <source>
        <dbReference type="SAM" id="Phobius"/>
    </source>
</evidence>
<evidence type="ECO:0000256" key="1">
    <source>
        <dbReference type="ARBA" id="ARBA00004651"/>
    </source>
</evidence>
<evidence type="ECO:0000256" key="3">
    <source>
        <dbReference type="ARBA" id="ARBA00022692"/>
    </source>
</evidence>
<name>A0A6J1LEK0_DROHY</name>
<feature type="chain" id="PRO_5027072431" evidence="9">
    <location>
        <begin position="22"/>
        <end position="618"/>
    </location>
</feature>
<feature type="domain" description="Putative ionotropic receptor ligand binding" evidence="10">
    <location>
        <begin position="26"/>
        <end position="214"/>
    </location>
</feature>
<dbReference type="AlphaFoldDB" id="A0A6J1LEK0"/>
<dbReference type="Proteomes" id="UP000504633">
    <property type="component" value="Unplaced"/>
</dbReference>
<gene>
    <name evidence="12" type="primary">LOC111594001</name>
</gene>